<dbReference type="SUPFAM" id="SSF53098">
    <property type="entry name" value="Ribonuclease H-like"/>
    <property type="match status" value="1"/>
</dbReference>
<dbReference type="PANTHER" id="PTHR46481:SF11">
    <property type="entry name" value="ZINC FINGER BED DOMAIN-CONTAINING PROTEIN RICESLEEPER 2-LIKE"/>
    <property type="match status" value="1"/>
</dbReference>
<sequence length="103" mass="11854">MMECLLEWNIDNKLSTITLDSCSTSDAIVDKLVGRLFHMQCCAHIINLIVQDGFSVIGSAIENVRNSVLFWTSSHKRVQDFRLFARQASVDYQNELLLDYKIR</sequence>
<dbReference type="AlphaFoldDB" id="A0A9R1WJF6"/>
<accession>A0A9R1WJF6</accession>
<dbReference type="InterPro" id="IPR012337">
    <property type="entry name" value="RNaseH-like_sf"/>
</dbReference>
<evidence type="ECO:0000313" key="1">
    <source>
        <dbReference type="EMBL" id="KAJ0223238.1"/>
    </source>
</evidence>
<comment type="caution">
    <text evidence="1">The sequence shown here is derived from an EMBL/GenBank/DDBJ whole genome shotgun (WGS) entry which is preliminary data.</text>
</comment>
<protein>
    <recommendedName>
        <fullName evidence="3">DUF659 domain-containing protein</fullName>
    </recommendedName>
</protein>
<dbReference type="EMBL" id="NBSK02000002">
    <property type="protein sequence ID" value="KAJ0223238.1"/>
    <property type="molecule type" value="Genomic_DNA"/>
</dbReference>
<organism evidence="1 2">
    <name type="scientific">Lactuca sativa</name>
    <name type="common">Garden lettuce</name>
    <dbReference type="NCBI Taxonomy" id="4236"/>
    <lineage>
        <taxon>Eukaryota</taxon>
        <taxon>Viridiplantae</taxon>
        <taxon>Streptophyta</taxon>
        <taxon>Embryophyta</taxon>
        <taxon>Tracheophyta</taxon>
        <taxon>Spermatophyta</taxon>
        <taxon>Magnoliopsida</taxon>
        <taxon>eudicotyledons</taxon>
        <taxon>Gunneridae</taxon>
        <taxon>Pentapetalae</taxon>
        <taxon>asterids</taxon>
        <taxon>campanulids</taxon>
        <taxon>Asterales</taxon>
        <taxon>Asteraceae</taxon>
        <taxon>Cichorioideae</taxon>
        <taxon>Cichorieae</taxon>
        <taxon>Lactucinae</taxon>
        <taxon>Lactuca</taxon>
    </lineage>
</organism>
<dbReference type="Proteomes" id="UP000235145">
    <property type="component" value="Unassembled WGS sequence"/>
</dbReference>
<evidence type="ECO:0000313" key="2">
    <source>
        <dbReference type="Proteomes" id="UP000235145"/>
    </source>
</evidence>
<keyword evidence="2" id="KW-1185">Reference proteome</keyword>
<proteinExistence type="predicted"/>
<reference evidence="1 2" key="1">
    <citation type="journal article" date="2017" name="Nat. Commun.">
        <title>Genome assembly with in vitro proximity ligation data and whole-genome triplication in lettuce.</title>
        <authorList>
            <person name="Reyes-Chin-Wo S."/>
            <person name="Wang Z."/>
            <person name="Yang X."/>
            <person name="Kozik A."/>
            <person name="Arikit S."/>
            <person name="Song C."/>
            <person name="Xia L."/>
            <person name="Froenicke L."/>
            <person name="Lavelle D.O."/>
            <person name="Truco M.J."/>
            <person name="Xia R."/>
            <person name="Zhu S."/>
            <person name="Xu C."/>
            <person name="Xu H."/>
            <person name="Xu X."/>
            <person name="Cox K."/>
            <person name="Korf I."/>
            <person name="Meyers B.C."/>
            <person name="Michelmore R.W."/>
        </authorList>
    </citation>
    <scope>NUCLEOTIDE SEQUENCE [LARGE SCALE GENOMIC DNA]</scope>
    <source>
        <strain evidence="2">cv. Salinas</strain>
        <tissue evidence="1">Seedlings</tissue>
    </source>
</reference>
<dbReference type="InterPro" id="IPR052035">
    <property type="entry name" value="ZnF_BED_domain_contain"/>
</dbReference>
<dbReference type="PANTHER" id="PTHR46481">
    <property type="entry name" value="ZINC FINGER BED DOMAIN-CONTAINING PROTEIN 4"/>
    <property type="match status" value="1"/>
</dbReference>
<gene>
    <name evidence="1" type="ORF">LSAT_V11C200062020</name>
</gene>
<evidence type="ECO:0008006" key="3">
    <source>
        <dbReference type="Google" id="ProtNLM"/>
    </source>
</evidence>
<name>A0A9R1WJF6_LACSA</name>